<evidence type="ECO:0000313" key="3">
    <source>
        <dbReference type="Proteomes" id="UP000294155"/>
    </source>
</evidence>
<sequence length="225" mass="25153">MCQANWLWCWAYSYLFSLFTMSTTKAYGLLLGTLFCGAAGAQAQNNAVKIDIFQPIVNTAALSYEHKLSESSSFQLGLSFTINYREDSNFSNNSESPKTSGFGITPEYRLYLSEKHPALEGFYVAPYLRYQHLNKTGKSEEYNPVTNTFYRRDLDASLNAFGGGVVVGRHWIFKQRFSLDGYLGPSYMVSGISSNVDNINRGDFLGYYEGSNYGIRAGVSFGVAF</sequence>
<dbReference type="Pfam" id="PF12099">
    <property type="entry name" value="DUF3575"/>
    <property type="match status" value="1"/>
</dbReference>
<organism evidence="2 3">
    <name type="scientific">Hymenobacter persicinus</name>
    <dbReference type="NCBI Taxonomy" id="2025506"/>
    <lineage>
        <taxon>Bacteria</taxon>
        <taxon>Pseudomonadati</taxon>
        <taxon>Bacteroidota</taxon>
        <taxon>Cytophagia</taxon>
        <taxon>Cytophagales</taxon>
        <taxon>Hymenobacteraceae</taxon>
        <taxon>Hymenobacter</taxon>
    </lineage>
</organism>
<dbReference type="EMBL" id="SEWE01000096">
    <property type="protein sequence ID" value="RYU73615.1"/>
    <property type="molecule type" value="Genomic_DNA"/>
</dbReference>
<dbReference type="InterPro" id="IPR021958">
    <property type="entry name" value="DUF3575"/>
</dbReference>
<evidence type="ECO:0000313" key="2">
    <source>
        <dbReference type="EMBL" id="RYU73615.1"/>
    </source>
</evidence>
<dbReference type="AlphaFoldDB" id="A0A4Q5L641"/>
<comment type="caution">
    <text evidence="2">The sequence shown here is derived from an EMBL/GenBank/DDBJ whole genome shotgun (WGS) entry which is preliminary data.</text>
</comment>
<protein>
    <submittedName>
        <fullName evidence="2">DUF3575 domain-containing protein</fullName>
    </submittedName>
</protein>
<evidence type="ECO:0000256" key="1">
    <source>
        <dbReference type="SAM" id="SignalP"/>
    </source>
</evidence>
<name>A0A4Q5L641_9BACT</name>
<reference evidence="2 3" key="1">
    <citation type="submission" date="2019-02" db="EMBL/GenBank/DDBJ databases">
        <title>Bacterial novel species isolated from soil.</title>
        <authorList>
            <person name="Jung H.-Y."/>
        </authorList>
    </citation>
    <scope>NUCLEOTIDE SEQUENCE [LARGE SCALE GENOMIC DNA]</scope>
    <source>
        <strain evidence="2 3">1-3-3-3</strain>
    </source>
</reference>
<keyword evidence="3" id="KW-1185">Reference proteome</keyword>
<feature type="chain" id="PRO_5020870949" evidence="1">
    <location>
        <begin position="44"/>
        <end position="225"/>
    </location>
</feature>
<keyword evidence="1" id="KW-0732">Signal</keyword>
<gene>
    <name evidence="2" type="ORF">EWM57_20680</name>
</gene>
<accession>A0A4Q5L641</accession>
<dbReference type="OrthoDB" id="849697at2"/>
<feature type="signal peptide" evidence="1">
    <location>
        <begin position="1"/>
        <end position="43"/>
    </location>
</feature>
<proteinExistence type="predicted"/>
<dbReference type="Proteomes" id="UP000294155">
    <property type="component" value="Unassembled WGS sequence"/>
</dbReference>